<keyword evidence="1" id="KW-0812">Transmembrane</keyword>
<name>A0A0E9TAH5_ANGAN</name>
<protein>
    <submittedName>
        <fullName evidence="2">Uncharacterized protein</fullName>
    </submittedName>
</protein>
<feature type="transmembrane region" description="Helical" evidence="1">
    <location>
        <begin position="12"/>
        <end position="34"/>
    </location>
</feature>
<reference evidence="2" key="1">
    <citation type="submission" date="2014-11" db="EMBL/GenBank/DDBJ databases">
        <authorList>
            <person name="Amaro Gonzalez C."/>
        </authorList>
    </citation>
    <scope>NUCLEOTIDE SEQUENCE</scope>
</reference>
<accession>A0A0E9TAH5</accession>
<evidence type="ECO:0000313" key="2">
    <source>
        <dbReference type="EMBL" id="JAH49713.1"/>
    </source>
</evidence>
<organism evidence="2">
    <name type="scientific">Anguilla anguilla</name>
    <name type="common">European freshwater eel</name>
    <name type="synonym">Muraena anguilla</name>
    <dbReference type="NCBI Taxonomy" id="7936"/>
    <lineage>
        <taxon>Eukaryota</taxon>
        <taxon>Metazoa</taxon>
        <taxon>Chordata</taxon>
        <taxon>Craniata</taxon>
        <taxon>Vertebrata</taxon>
        <taxon>Euteleostomi</taxon>
        <taxon>Actinopterygii</taxon>
        <taxon>Neopterygii</taxon>
        <taxon>Teleostei</taxon>
        <taxon>Anguilliformes</taxon>
        <taxon>Anguillidae</taxon>
        <taxon>Anguilla</taxon>
    </lineage>
</organism>
<evidence type="ECO:0000256" key="1">
    <source>
        <dbReference type="SAM" id="Phobius"/>
    </source>
</evidence>
<dbReference type="EMBL" id="GBXM01058864">
    <property type="protein sequence ID" value="JAH49713.1"/>
    <property type="molecule type" value="Transcribed_RNA"/>
</dbReference>
<reference evidence="2" key="2">
    <citation type="journal article" date="2015" name="Fish Shellfish Immunol.">
        <title>Early steps in the European eel (Anguilla anguilla)-Vibrio vulnificus interaction in the gills: Role of the RtxA13 toxin.</title>
        <authorList>
            <person name="Callol A."/>
            <person name="Pajuelo D."/>
            <person name="Ebbesson L."/>
            <person name="Teles M."/>
            <person name="MacKenzie S."/>
            <person name="Amaro C."/>
        </authorList>
    </citation>
    <scope>NUCLEOTIDE SEQUENCE</scope>
</reference>
<proteinExistence type="predicted"/>
<dbReference type="AlphaFoldDB" id="A0A0E9TAH5"/>
<keyword evidence="1" id="KW-0472">Membrane</keyword>
<keyword evidence="1" id="KW-1133">Transmembrane helix</keyword>
<sequence length="39" mass="4514">MAAMPNTISKCYTHICTPLFESNVIILIFLIYHVKVEIF</sequence>